<organism evidence="2 3">
    <name type="scientific">Bacillus mycoides</name>
    <dbReference type="NCBI Taxonomy" id="1405"/>
    <lineage>
        <taxon>Bacteria</taxon>
        <taxon>Bacillati</taxon>
        <taxon>Bacillota</taxon>
        <taxon>Bacilli</taxon>
        <taxon>Bacillales</taxon>
        <taxon>Bacillaceae</taxon>
        <taxon>Bacillus</taxon>
        <taxon>Bacillus cereus group</taxon>
    </lineage>
</organism>
<sequence length="513" mass="57946">MNTVQSAIELILHKGLRKYKSKNSKAGLVSIATQEKFESKVLNGKKNKKGSIFITRKKEDLSAKFGTRGVVLSSEEAVLDHVGQASHWTPNVYNFGTYGENGLRTIVGHTEKNLQQINCFVIDIDSKSFPMTAINDVALNAGFGVPTMILETTKGYQVYYVLDQAVYVSNNKNFIAIKSAKRISQNLREMFAESLPNVDLTCNHFGFFRMPSVQNIVMFFEENVYTFKELQEWSKRQDDNKGNEQFHNVIESPFAKNAPVEQPRQMDELWFKQVISCTNVSPKQTKAGRNNAIFTLSLACFQSQYAIKDTMDLMDQFNSNLEQPLDHTEVRGIVMSAYSGKYQAANKDYIERLLQTYGMGGQASAFRAPSVLWKKHKKQRKDRVRSHWHEWEADIITFLSMNSNNKPVLYFTQSELCEALNIPRSTLNTVLKKSTKIYKTVEGKGKTAKTGLSTLGMLIAFALKENGKRRESYLNYLQGLFPQMGNVLGQAKTSNAIAEEETLYGILEGLPAG</sequence>
<dbReference type="InterPro" id="IPR014820">
    <property type="entry name" value="PriCT_1"/>
</dbReference>
<evidence type="ECO:0000259" key="1">
    <source>
        <dbReference type="Pfam" id="PF08708"/>
    </source>
</evidence>
<dbReference type="RefSeq" id="WP_085313458.1">
    <property type="nucleotide sequence ID" value="NZ_CP020746.1"/>
</dbReference>
<proteinExistence type="predicted"/>
<geneLocation type="plasmid" evidence="2 3">
    <name>unnamed3</name>
</geneLocation>
<feature type="domain" description="Primase C-terminal 1" evidence="1">
    <location>
        <begin position="280"/>
        <end position="343"/>
    </location>
</feature>
<evidence type="ECO:0000313" key="3">
    <source>
        <dbReference type="Proteomes" id="UP000192932"/>
    </source>
</evidence>
<keyword evidence="2" id="KW-0614">Plasmid</keyword>
<protein>
    <submittedName>
        <fullName evidence="2">Replication initiation protein</fullName>
    </submittedName>
</protein>
<evidence type="ECO:0000313" key="2">
    <source>
        <dbReference type="EMBL" id="ARJ25741.1"/>
    </source>
</evidence>
<dbReference type="EMBL" id="CP020746">
    <property type="protein sequence ID" value="ARJ25741.1"/>
    <property type="molecule type" value="Genomic_DNA"/>
</dbReference>
<gene>
    <name evidence="2" type="ORF">B7492_32390</name>
</gene>
<name>A0A1W6AJ31_BACMY</name>
<dbReference type="Proteomes" id="UP000192932">
    <property type="component" value="Plasmid unnamed3"/>
</dbReference>
<accession>A0A1W6AJ31</accession>
<dbReference type="AlphaFoldDB" id="A0A1W6AJ31"/>
<dbReference type="Pfam" id="PF08708">
    <property type="entry name" value="PriCT_1"/>
    <property type="match status" value="1"/>
</dbReference>
<reference evidence="2 3" key="1">
    <citation type="submission" date="2017-04" db="EMBL/GenBank/DDBJ databases">
        <title>The Characteristic of a Fine Plant Growth-Promoting Rhizobacteria Bacillus mycoides Gnyt1 and its Whole Genome Sequencing Analysis.</title>
        <authorList>
            <person name="Li J.H."/>
            <person name="Yao T."/>
        </authorList>
    </citation>
    <scope>NUCLEOTIDE SEQUENCE [LARGE SCALE GENOMIC DNA]</scope>
    <source>
        <strain evidence="2 3">Gnyt1</strain>
        <plasmid evidence="3">Plasmid unnamed3</plasmid>
    </source>
</reference>